<name>A0ABV4WDZ9_9CYAN</name>
<organism evidence="2 3">
    <name type="scientific">Floridaenema evergladense BLCC-F167</name>
    <dbReference type="NCBI Taxonomy" id="3153639"/>
    <lineage>
        <taxon>Bacteria</taxon>
        <taxon>Bacillati</taxon>
        <taxon>Cyanobacteriota</taxon>
        <taxon>Cyanophyceae</taxon>
        <taxon>Oscillatoriophycideae</taxon>
        <taxon>Aerosakkonematales</taxon>
        <taxon>Aerosakkonemataceae</taxon>
        <taxon>Floridanema</taxon>
        <taxon>Floridanema evergladense</taxon>
    </lineage>
</organism>
<dbReference type="PROSITE" id="PS51468">
    <property type="entry name" value="VIT"/>
    <property type="match status" value="1"/>
</dbReference>
<evidence type="ECO:0000313" key="3">
    <source>
        <dbReference type="Proteomes" id="UP001576780"/>
    </source>
</evidence>
<proteinExistence type="predicted"/>
<comment type="caution">
    <text evidence="2">The sequence shown here is derived from an EMBL/GenBank/DDBJ whole genome shotgun (WGS) entry which is preliminary data.</text>
</comment>
<dbReference type="InterPro" id="IPR031975">
    <property type="entry name" value="Pilin_GH"/>
</dbReference>
<dbReference type="EMBL" id="JBHFNT010000028">
    <property type="protein sequence ID" value="MFB2833319.1"/>
    <property type="molecule type" value="Genomic_DNA"/>
</dbReference>
<dbReference type="Proteomes" id="UP001576780">
    <property type="component" value="Unassembled WGS sequence"/>
</dbReference>
<dbReference type="Pfam" id="PF16734">
    <property type="entry name" value="Pilin_GH"/>
    <property type="match status" value="1"/>
</dbReference>
<dbReference type="RefSeq" id="WP_413275782.1">
    <property type="nucleotide sequence ID" value="NZ_JBHFNT010000028.1"/>
</dbReference>
<dbReference type="InterPro" id="IPR014270">
    <property type="entry name" value="PEP-CTERM_IMP"/>
</dbReference>
<protein>
    <submittedName>
        <fullName evidence="2">TIGR02921 family PEP-CTERM protein</fullName>
    </submittedName>
</protein>
<dbReference type="InterPro" id="IPR013694">
    <property type="entry name" value="VIT"/>
</dbReference>
<gene>
    <name evidence="2" type="ORF">ACE1CA_02175</name>
</gene>
<dbReference type="Pfam" id="PF08487">
    <property type="entry name" value="VIT"/>
    <property type="match status" value="1"/>
</dbReference>
<feature type="domain" description="VIT" evidence="1">
    <location>
        <begin position="112"/>
        <end position="243"/>
    </location>
</feature>
<keyword evidence="3" id="KW-1185">Reference proteome</keyword>
<evidence type="ECO:0000259" key="1">
    <source>
        <dbReference type="PROSITE" id="PS51468"/>
    </source>
</evidence>
<accession>A0ABV4WDZ9</accession>
<evidence type="ECO:0000313" key="2">
    <source>
        <dbReference type="EMBL" id="MFB2833319.1"/>
    </source>
</evidence>
<reference evidence="2 3" key="1">
    <citation type="submission" date="2024-09" db="EMBL/GenBank/DDBJ databases">
        <title>Floridaenema gen nov. (Aerosakkonemataceae, Aerosakkonematales ord. nov., Cyanobacteria) from benthic tropical and subtropical fresh waters, with the description of four new species.</title>
        <authorList>
            <person name="Moretto J.A."/>
            <person name="Berthold D.E."/>
            <person name="Lefler F.W."/>
            <person name="Huang I.-S."/>
            <person name="Laughinghouse H. IV."/>
        </authorList>
    </citation>
    <scope>NUCLEOTIDE SEQUENCE [LARGE SCALE GENOMIC DNA]</scope>
    <source>
        <strain evidence="2 3">BLCC-F167</strain>
    </source>
</reference>
<sequence>MREIEAFNLLQPNHGKSVSVQSHQQELLAKSEDIRAGLLNAYLYPYHYIGLNNDFLWNLLMFPFLYNGSNSDEVSVARYSYFNFFDRPIEKAEKATIVRAIQSTANRNGVAEKLRDLDQVDVWKNVWLHSQAVTIQPQGDWADIEIHEVYENQTDNQQEISYTFSLPESAVITGVWLGETEDKSKRFPFIVSPRRAAEKVYQAEVQRRLDPALVEQIGPSKYRLRVYPIPPKQATQMHLWLTYKVMQQEEGWALPKLEEKSNIYWNGETKRIRNGQDIKLAENKWLEAFLPASKPMQTQEHQVNLAEGYRVSAKPLTAQDYVLPKGKRLAVILDTSRSMVSHTKAVTETFNWLKEHGFADNVFDNNDADLYLSAALDAQPSRLDDIGKFNSEKMMFYGVIDFKEMLQQFLKLQGNTRYDGILLVTDTDSYDLYDDGGHLVRTNSGLYELVFEDSKAISVMPPAPLWIVHLGGLPDTFDDKIWKLIQHSGGGLSATLPEVMQQMGTQAALGSSVVNVVDGYAWFVEKASGEVTNSKNFQPLAARQLILGLSREMDLSQLSALDRLHEIAKNYKIVTPYSSMIVLVNEQQKQALKQAETESDRFGYLVQNSNNSLSQPNSSPQSFNPPSISLNLGGGFFNQANKGKQAEGKQYISSINKAQQAYYTENGKFTDSWEELGVGIRTETAMYKYVIRVTERAAFSFAIPKNPAVKAYIGGVGLVSPLQGGDFTSQVVVCEATFGQNILQAPRILANEVVCGAGTQTLR</sequence>
<dbReference type="NCBIfam" id="TIGR02921">
    <property type="entry name" value="PEP_integral"/>
    <property type="match status" value="1"/>
</dbReference>